<dbReference type="HAMAP" id="MF_01321">
    <property type="entry name" value="RNApol_bact_RpoB"/>
    <property type="match status" value="1"/>
</dbReference>
<keyword evidence="3 6" id="KW-0548">Nucleotidyltransferase</keyword>
<dbReference type="SUPFAM" id="SSF64484">
    <property type="entry name" value="beta and beta-prime subunits of DNA dependent RNA-polymerase"/>
    <property type="match status" value="1"/>
</dbReference>
<dbReference type="Pfam" id="PF10385">
    <property type="entry name" value="RNA_pol_Rpb2_45"/>
    <property type="match status" value="1"/>
</dbReference>
<evidence type="ECO:0000256" key="6">
    <source>
        <dbReference type="HAMAP-Rule" id="MF_01321"/>
    </source>
</evidence>
<evidence type="ECO:0000256" key="8">
    <source>
        <dbReference type="RuleBase" id="RU363031"/>
    </source>
</evidence>
<dbReference type="InterPro" id="IPR007120">
    <property type="entry name" value="DNA-dir_RNAP_su2_dom"/>
</dbReference>
<protein>
    <recommendedName>
        <fullName evidence="6 8">DNA-directed RNA polymerase subunit beta</fullName>
        <shortName evidence="6">RNAP subunit beta</shortName>
        <ecNumber evidence="6 8">2.7.7.6</ecNumber>
    </recommendedName>
    <alternativeName>
        <fullName evidence="6">RNA polymerase subunit beta</fullName>
    </alternativeName>
    <alternativeName>
        <fullName evidence="6">Transcriptase subunit beta</fullName>
    </alternativeName>
</protein>
<evidence type="ECO:0000256" key="5">
    <source>
        <dbReference type="ARBA" id="ARBA00048552"/>
    </source>
</evidence>
<dbReference type="Gene3D" id="3.90.1110.10">
    <property type="entry name" value="RNA polymerase Rpb2, domain 2"/>
    <property type="match status" value="1"/>
</dbReference>
<dbReference type="Proteomes" id="UP000017429">
    <property type="component" value="Chromosome"/>
</dbReference>
<reference evidence="10" key="2">
    <citation type="submission" date="2022-05" db="EMBL/GenBank/DDBJ databases">
        <authorList>
            <person name="Proctor A.L."/>
            <person name="Phillips G.J."/>
            <person name="Wannemuehler M.J."/>
        </authorList>
    </citation>
    <scope>NUCLEOTIDE SEQUENCE</scope>
    <source>
        <strain evidence="10">ASF457</strain>
    </source>
</reference>
<dbReference type="Pfam" id="PF04565">
    <property type="entry name" value="RNA_pol_Rpb2_3"/>
    <property type="match status" value="1"/>
</dbReference>
<dbReference type="InterPro" id="IPR037034">
    <property type="entry name" value="RNA_pol_Rpb2_2_sf"/>
</dbReference>
<evidence type="ECO:0000256" key="3">
    <source>
        <dbReference type="ARBA" id="ARBA00022695"/>
    </source>
</evidence>
<dbReference type="Pfam" id="PF04563">
    <property type="entry name" value="RNA_pol_Rpb2_1"/>
    <property type="match status" value="1"/>
</dbReference>
<dbReference type="Gene3D" id="3.90.1100.10">
    <property type="match status" value="2"/>
</dbReference>
<dbReference type="GO" id="GO:0032549">
    <property type="term" value="F:ribonucleoside binding"/>
    <property type="evidence" value="ECO:0007669"/>
    <property type="project" value="InterPro"/>
</dbReference>
<dbReference type="InterPro" id="IPR010243">
    <property type="entry name" value="RNA_pol_bsu_bac"/>
</dbReference>
<keyword evidence="11" id="KW-1185">Reference proteome</keyword>
<dbReference type="OrthoDB" id="9803954at2"/>
<dbReference type="InterPro" id="IPR007642">
    <property type="entry name" value="RNA_pol_Rpb2_2"/>
</dbReference>
<dbReference type="InterPro" id="IPR007645">
    <property type="entry name" value="RNA_pol_Rpb2_3"/>
</dbReference>
<keyword evidence="1 6" id="KW-0240">DNA-directed RNA polymerase</keyword>
<dbReference type="GO" id="GO:0003677">
    <property type="term" value="F:DNA binding"/>
    <property type="evidence" value="ECO:0007669"/>
    <property type="project" value="UniProtKB-UniRule"/>
</dbReference>
<dbReference type="Gene3D" id="3.90.1800.10">
    <property type="entry name" value="RNA polymerase alpha subunit dimerisation domain"/>
    <property type="match status" value="1"/>
</dbReference>
<dbReference type="FunFam" id="3.90.1800.10:FF:000001">
    <property type="entry name" value="DNA-directed RNA polymerase subunit beta"/>
    <property type="match status" value="1"/>
</dbReference>
<comment type="function">
    <text evidence="6 8">DNA-dependent RNA polymerase catalyzes the transcription of DNA into RNA using the four ribonucleoside triphosphates as substrates.</text>
</comment>
<sequence>MLNTKKTIERINFSKIKKVIDIPDLIGVQKQSYAEFLQQDIPVDKRKFQGLEEVFREIFPITDFNDTSVLEYVSYTIEKAKYTPRESIDRNTNYAAPLKVKVRLSTHDVNEETGERVTLSATESDVYLCDIPLMTDRGTFVINGVERVIVSQLHRSPGIFFEDLTAGKSVSEKHLYSARIIPYRGSWLDFEFDSKNVMYVRIDKKKKIPVTVLLKALGLTNQDILDTYYQKDKITIEDGKFIRQFNKDHVITDQKLTLGIKDPATGEYIVKPNVSITKGAFKKVIKSGLTKYEVEPKDLIDTYLAEDIIDDANGEIIAESNTAVSEELLEQITGLGIKEFSILFINRQTSDAAIRDIMAIDKIKTKEEALIEIYKKLRPGEPATDDTAAVQFNNLFFNPKRYDLSRVGRLKINKRLKISEDIVALDKVILSKEDIVETVRVLNNIRLGVEHIDDIDHLGHRRVRAAGEQLQNHIRIGLARMEKTVKERMSIQDLEDSTPQDLLNAKPLSASIKEFFGSYQLSQFMDQNNPLSEITHKRRLSALGPGGLNRDRAGFEVRDVHTSHYGRICPIETPEGPNIGLITSLTTYAKINEFGFIETPYRKVENGRVTDEVVYMYALQEEDYYIAQANSPLDENGYFLTDDVACRYVGENLNAPKEQVQLMDVAPMQIVSVSTALIPFLEHDDANRALMGSNMQRQAVPLIRTDAPIVGTGLERKVAVDSGSALISLHDGVVDYVDADTIIVRYVNEDGSFGIDVHDLVKYRRSNQDTCINYNAGVVLGQKVKMGDTLADGASTDRGELALGRNIVVAFMPWMGYNYEDSILVSEKLVKEDAFTSIHIEVFEIDARDTKLGAEEITRDIPNISEEALRNLDESGIIRIGAKVSEGDILVGKVTPKGETQATPEEKLLRAIFGEKAGDVKDASLRVPPGISGTILDVQVMTRRDINKDHRTELIEQHEAERIAAAYTREVSAIENARKDRVISLLIGKTLKSDCAGLSAGTVLTEENLAPITAREMAKFDIEGKAEFDAEYAAADSVCIQGKKNAEEKFQDKRRKIEKGDELSAGVLKSVRVYIAIRRRLSVGDKMAGRHGNKGIVSRILPEEDMPYLPDGTPVEIVLNPLSVPSRMNIGQILETHLGWAAKKLGKHVATEVFNGAKEADIKKMLTEAGFQSDGQTVLYDGRTGERFDQEVTVGVMYMLKLHHLVDTKIHARSTGPYSLVTQQPLGGKAQFGGQRLGEMEVWALEAYGAANILQEMLTVKSDDVEGRTAVYESIVNGDFSFTPNMPESFNVLIKELQGLVLDIELLTGDELITNEQLNNISAGIRDDDVPSSDDVVRNISLDIEADDDDYDNEPLDDKGE</sequence>
<dbReference type="Gene3D" id="2.40.50.100">
    <property type="match status" value="1"/>
</dbReference>
<reference evidence="10" key="3">
    <citation type="submission" date="2022-06" db="EMBL/GenBank/DDBJ databases">
        <title>Resources to Facilitate Use of the Altered Schaedler Flora (ASF) Mouse Model to Study Microbiome Function.</title>
        <authorList>
            <person name="Proctor A."/>
            <person name="Parvinroo S."/>
            <person name="Richie T."/>
            <person name="Jia X."/>
            <person name="Lee S.T.M."/>
            <person name="Karp P.D."/>
            <person name="Paley S."/>
            <person name="Kostic A.D."/>
            <person name="Pierre J.F."/>
            <person name="Wannemuehler M.J."/>
            <person name="Phillips G.J."/>
        </authorList>
    </citation>
    <scope>NUCLEOTIDE SEQUENCE</scope>
    <source>
        <strain evidence="10">ASF457</strain>
    </source>
</reference>
<evidence type="ECO:0000256" key="1">
    <source>
        <dbReference type="ARBA" id="ARBA00022478"/>
    </source>
</evidence>
<reference evidence="10" key="1">
    <citation type="journal article" date="2014" name="Genome Announc.">
        <title>Draft genome sequences of the altered schaedler flora, a defined bacterial community from gnotobiotic mice.</title>
        <authorList>
            <person name="Wannemuehler M.J."/>
            <person name="Overstreet A.M."/>
            <person name="Ward D.V."/>
            <person name="Phillips G.J."/>
        </authorList>
    </citation>
    <scope>NUCLEOTIDE SEQUENCE</scope>
    <source>
        <strain evidence="10">ASF457</strain>
    </source>
</reference>
<dbReference type="eggNOG" id="COG0085">
    <property type="taxonomic scope" value="Bacteria"/>
</dbReference>
<comment type="catalytic activity">
    <reaction evidence="5 6 8">
        <text>RNA(n) + a ribonucleoside 5'-triphosphate = RNA(n+1) + diphosphate</text>
        <dbReference type="Rhea" id="RHEA:21248"/>
        <dbReference type="Rhea" id="RHEA-COMP:14527"/>
        <dbReference type="Rhea" id="RHEA-COMP:17342"/>
        <dbReference type="ChEBI" id="CHEBI:33019"/>
        <dbReference type="ChEBI" id="CHEBI:61557"/>
        <dbReference type="ChEBI" id="CHEBI:140395"/>
        <dbReference type="EC" id="2.7.7.6"/>
    </reaction>
</comment>
<dbReference type="EC" id="2.7.7.6" evidence="6 8"/>
<dbReference type="GO" id="GO:0000428">
    <property type="term" value="C:DNA-directed RNA polymerase complex"/>
    <property type="evidence" value="ECO:0007669"/>
    <property type="project" value="UniProtKB-KW"/>
</dbReference>
<dbReference type="InterPro" id="IPR037033">
    <property type="entry name" value="DNA-dir_RNAP_su2_hyb_sf"/>
</dbReference>
<evidence type="ECO:0000313" key="10">
    <source>
        <dbReference type="EMBL" id="USF23847.1"/>
    </source>
</evidence>
<feature type="region of interest" description="Disordered" evidence="9">
    <location>
        <begin position="1341"/>
        <end position="1361"/>
    </location>
</feature>
<dbReference type="InterPro" id="IPR014724">
    <property type="entry name" value="RNA_pol_RPB2_OB-fold"/>
</dbReference>
<organism evidence="10 11">
    <name type="scientific">Mucispirillum schaedleri ASF457</name>
    <dbReference type="NCBI Taxonomy" id="1379858"/>
    <lineage>
        <taxon>Bacteria</taxon>
        <taxon>Pseudomonadati</taxon>
        <taxon>Deferribacterota</taxon>
        <taxon>Deferribacteres</taxon>
        <taxon>Deferribacterales</taxon>
        <taxon>Mucispirillaceae</taxon>
        <taxon>Mucispirillum</taxon>
    </lineage>
</organism>
<evidence type="ECO:0000256" key="4">
    <source>
        <dbReference type="ARBA" id="ARBA00023163"/>
    </source>
</evidence>
<accession>V2QEV4</accession>
<dbReference type="Gene3D" id="2.30.150.10">
    <property type="entry name" value="DNA-directed RNA polymerase, beta subunit, external 1 domain"/>
    <property type="match status" value="1"/>
</dbReference>
<evidence type="ECO:0000256" key="7">
    <source>
        <dbReference type="RuleBase" id="RU000434"/>
    </source>
</evidence>
<dbReference type="InterPro" id="IPR019462">
    <property type="entry name" value="DNA-dir_RNA_pol_bsu_external_1"/>
</dbReference>
<dbReference type="EMBL" id="CP097562">
    <property type="protein sequence ID" value="USF23847.1"/>
    <property type="molecule type" value="Genomic_DNA"/>
</dbReference>
<name>V2QEV4_9BACT</name>
<evidence type="ECO:0000313" key="11">
    <source>
        <dbReference type="Proteomes" id="UP000017429"/>
    </source>
</evidence>
<dbReference type="Pfam" id="PF04561">
    <property type="entry name" value="RNA_pol_Rpb2_2"/>
    <property type="match status" value="2"/>
</dbReference>
<keyword evidence="4 6" id="KW-0804">Transcription</keyword>
<dbReference type="NCBIfam" id="NF001616">
    <property type="entry name" value="PRK00405.1"/>
    <property type="match status" value="1"/>
</dbReference>
<dbReference type="KEGG" id="msch:N508_000914"/>
<dbReference type="InterPro" id="IPR007121">
    <property type="entry name" value="RNA_pol_bsu_CS"/>
</dbReference>
<evidence type="ECO:0000256" key="2">
    <source>
        <dbReference type="ARBA" id="ARBA00022679"/>
    </source>
</evidence>
<comment type="subunit">
    <text evidence="6 8">The RNAP catalytic core consists of 2 alpha, 1 beta, 1 beta' and 1 omega subunit. When a sigma factor is associated with the core the holoenzyme is formed, which can initiate transcription.</text>
</comment>
<feature type="compositionally biased region" description="Acidic residues" evidence="9">
    <location>
        <begin position="1344"/>
        <end position="1355"/>
    </location>
</feature>
<keyword evidence="2 6" id="KW-0808">Transferase</keyword>
<dbReference type="InterPro" id="IPR042107">
    <property type="entry name" value="DNA-dir_RNA_pol_bsu_ext_1_sf"/>
</dbReference>
<dbReference type="Gene3D" id="2.40.50.150">
    <property type="match status" value="1"/>
</dbReference>
<dbReference type="InterPro" id="IPR015712">
    <property type="entry name" value="DNA-dir_RNA_pol_su2"/>
</dbReference>
<evidence type="ECO:0000256" key="9">
    <source>
        <dbReference type="SAM" id="MobiDB-lite"/>
    </source>
</evidence>
<dbReference type="Gene3D" id="2.40.270.10">
    <property type="entry name" value="DNA-directed RNA polymerase, subunit 2, domain 6"/>
    <property type="match status" value="2"/>
</dbReference>
<dbReference type="Pfam" id="PF00562">
    <property type="entry name" value="RNA_pol_Rpb2_6"/>
    <property type="match status" value="1"/>
</dbReference>
<comment type="similarity">
    <text evidence="6 7">Belongs to the RNA polymerase beta chain family.</text>
</comment>
<dbReference type="GO" id="GO:0003899">
    <property type="term" value="F:DNA-directed RNA polymerase activity"/>
    <property type="evidence" value="ECO:0007669"/>
    <property type="project" value="UniProtKB-UniRule"/>
</dbReference>
<dbReference type="InterPro" id="IPR007644">
    <property type="entry name" value="RNA_pol_bsu_protrusion"/>
</dbReference>
<proteinExistence type="inferred from homology"/>
<dbReference type="CDD" id="cd00653">
    <property type="entry name" value="RNA_pol_B_RPB2"/>
    <property type="match status" value="1"/>
</dbReference>
<gene>
    <name evidence="6 10" type="primary">rpoB</name>
    <name evidence="10" type="ORF">N508_000914</name>
</gene>
<dbReference type="PANTHER" id="PTHR20856">
    <property type="entry name" value="DNA-DIRECTED RNA POLYMERASE I SUBUNIT 2"/>
    <property type="match status" value="1"/>
</dbReference>
<dbReference type="PROSITE" id="PS01166">
    <property type="entry name" value="RNA_POL_BETA"/>
    <property type="match status" value="1"/>
</dbReference>
<dbReference type="Pfam" id="PF04560">
    <property type="entry name" value="RNA_pol_Rpb2_7"/>
    <property type="match status" value="1"/>
</dbReference>
<dbReference type="NCBIfam" id="TIGR02013">
    <property type="entry name" value="rpoB"/>
    <property type="match status" value="1"/>
</dbReference>
<dbReference type="InterPro" id="IPR007641">
    <property type="entry name" value="RNA_pol_Rpb2_7"/>
</dbReference>
<dbReference type="GO" id="GO:0006351">
    <property type="term" value="P:DNA-templated transcription"/>
    <property type="evidence" value="ECO:0007669"/>
    <property type="project" value="UniProtKB-UniRule"/>
</dbReference>